<sequence>MADIAKTRSRGLGTELAALDMTVADVIAAGHEYKVVQRELFDLWTEHPELAPTERPDLATEVRPELDRITVAFIDQLVGTVELRSSPLRCKALLNIAKMKANHQYGLDRLHRRALRGAIQPVCA</sequence>
<reference evidence="1 2" key="1">
    <citation type="journal article" date="2019" name="Int. J. Syst. Evol. Microbiol.">
        <title>The Global Catalogue of Microorganisms (GCM) 10K type strain sequencing project: providing services to taxonomists for standard genome sequencing and annotation.</title>
        <authorList>
            <consortium name="The Broad Institute Genomics Platform"/>
            <consortium name="The Broad Institute Genome Sequencing Center for Infectious Disease"/>
            <person name="Wu L."/>
            <person name="Ma J."/>
        </authorList>
    </citation>
    <scope>NUCLEOTIDE SEQUENCE [LARGE SCALE GENOMIC DNA]</scope>
    <source>
        <strain evidence="1 2">JCM 3325</strain>
    </source>
</reference>
<name>A0ABN3JGU7_9ACTN</name>
<protein>
    <submittedName>
        <fullName evidence="1">Uncharacterized protein</fullName>
    </submittedName>
</protein>
<dbReference type="SUPFAM" id="SSF48600">
    <property type="entry name" value="Chorismate mutase II"/>
    <property type="match status" value="1"/>
</dbReference>
<dbReference type="EMBL" id="BAAARW010000016">
    <property type="protein sequence ID" value="GAA2427946.1"/>
    <property type="molecule type" value="Genomic_DNA"/>
</dbReference>
<dbReference type="Proteomes" id="UP001501231">
    <property type="component" value="Unassembled WGS sequence"/>
</dbReference>
<dbReference type="RefSeq" id="WP_344591501.1">
    <property type="nucleotide sequence ID" value="NZ_BAAARW010000016.1"/>
</dbReference>
<organism evidence="1 2">
    <name type="scientific">Actinomadura vinacea</name>
    <dbReference type="NCBI Taxonomy" id="115336"/>
    <lineage>
        <taxon>Bacteria</taxon>
        <taxon>Bacillati</taxon>
        <taxon>Actinomycetota</taxon>
        <taxon>Actinomycetes</taxon>
        <taxon>Streptosporangiales</taxon>
        <taxon>Thermomonosporaceae</taxon>
        <taxon>Actinomadura</taxon>
    </lineage>
</organism>
<proteinExistence type="predicted"/>
<comment type="caution">
    <text evidence="1">The sequence shown here is derived from an EMBL/GenBank/DDBJ whole genome shotgun (WGS) entry which is preliminary data.</text>
</comment>
<dbReference type="InterPro" id="IPR036979">
    <property type="entry name" value="CM_dom_sf"/>
</dbReference>
<evidence type="ECO:0000313" key="1">
    <source>
        <dbReference type="EMBL" id="GAA2427946.1"/>
    </source>
</evidence>
<keyword evidence="2" id="KW-1185">Reference proteome</keyword>
<dbReference type="Gene3D" id="1.20.59.10">
    <property type="entry name" value="Chorismate mutase"/>
    <property type="match status" value="1"/>
</dbReference>
<gene>
    <name evidence="1" type="ORF">GCM10010191_46080</name>
</gene>
<accession>A0ABN3JGU7</accession>
<dbReference type="InterPro" id="IPR036263">
    <property type="entry name" value="Chorismate_II_sf"/>
</dbReference>
<evidence type="ECO:0000313" key="2">
    <source>
        <dbReference type="Proteomes" id="UP001501231"/>
    </source>
</evidence>